<dbReference type="EMBL" id="CP014206">
    <property type="protein sequence ID" value="AMK12083.1"/>
    <property type="molecule type" value="Genomic_DNA"/>
</dbReference>
<dbReference type="PROSITE" id="PS00198">
    <property type="entry name" value="4FE4S_FER_1"/>
    <property type="match status" value="1"/>
</dbReference>
<keyword evidence="2" id="KW-0479">Metal-binding</keyword>
<dbReference type="GO" id="GO:0016491">
    <property type="term" value="F:oxidoreductase activity"/>
    <property type="evidence" value="ECO:0007669"/>
    <property type="project" value="UniProtKB-KW"/>
</dbReference>
<dbReference type="InterPro" id="IPR051460">
    <property type="entry name" value="HdrC_iron-sulfur_subunit"/>
</dbReference>
<gene>
    <name evidence="7" type="ORF">AWY79_13675</name>
    <name evidence="8" type="ORF">EDC59_10584</name>
</gene>
<keyword evidence="4" id="KW-0408">Iron</keyword>
<dbReference type="GO" id="GO:0046872">
    <property type="term" value="F:metal ion binding"/>
    <property type="evidence" value="ECO:0007669"/>
    <property type="project" value="UniProtKB-KW"/>
</dbReference>
<dbReference type="PANTHER" id="PTHR43255">
    <property type="entry name" value="IRON-SULFUR-BINDING OXIDOREDUCTASE FADF-RELATED-RELATED"/>
    <property type="match status" value="1"/>
</dbReference>
<dbReference type="InterPro" id="IPR017900">
    <property type="entry name" value="4Fe4S_Fe_S_CS"/>
</dbReference>
<dbReference type="KEGG" id="dej:AWY79_13675"/>
<protein>
    <submittedName>
        <fullName evidence="8">Aldehyde dehydrogenase iron-sulfur subunit</fullName>
    </submittedName>
    <submittedName>
        <fullName evidence="7">Fe-S oxidoreductase</fullName>
    </submittedName>
</protein>
<dbReference type="Gene3D" id="3.50.50.60">
    <property type="entry name" value="FAD/NAD(P)-binding domain"/>
    <property type="match status" value="1"/>
</dbReference>
<evidence type="ECO:0000256" key="5">
    <source>
        <dbReference type="ARBA" id="ARBA00023014"/>
    </source>
</evidence>
<dbReference type="InterPro" id="IPR036188">
    <property type="entry name" value="FAD/NAD-bd_sf"/>
</dbReference>
<reference evidence="7 9" key="1">
    <citation type="journal article" date="2016" name="Front. Microbiol.">
        <title>Genome Sequence of the Piezophilic, Mesophilic Sulfate-Reducing Bacterium Desulfovibrio indicus J2T.</title>
        <authorList>
            <person name="Cao J."/>
            <person name="Maignien L."/>
            <person name="Shao Z."/>
            <person name="Alain K."/>
            <person name="Jebbar M."/>
        </authorList>
    </citation>
    <scope>NUCLEOTIDE SEQUENCE [LARGE SCALE GENOMIC DNA]</scope>
    <source>
        <strain evidence="7 9">J2</strain>
    </source>
</reference>
<dbReference type="Pfam" id="PF13534">
    <property type="entry name" value="Fer4_17"/>
    <property type="match status" value="1"/>
</dbReference>
<dbReference type="InterPro" id="IPR017896">
    <property type="entry name" value="4Fe4S_Fe-S-bd"/>
</dbReference>
<dbReference type="PROSITE" id="PS51379">
    <property type="entry name" value="4FE4S_FER_2"/>
    <property type="match status" value="1"/>
</dbReference>
<keyword evidence="5" id="KW-0411">Iron-sulfur</keyword>
<keyword evidence="1" id="KW-0004">4Fe-4S</keyword>
<evidence type="ECO:0000313" key="10">
    <source>
        <dbReference type="Proteomes" id="UP000295506"/>
    </source>
</evidence>
<feature type="domain" description="4Fe-4S ferredoxin-type" evidence="6">
    <location>
        <begin position="331"/>
        <end position="361"/>
    </location>
</feature>
<evidence type="ECO:0000259" key="6">
    <source>
        <dbReference type="PROSITE" id="PS51379"/>
    </source>
</evidence>
<dbReference type="PANTHER" id="PTHR43255:SF1">
    <property type="entry name" value="IRON-SULFUR-BINDING OXIDOREDUCTASE FADF-RELATED"/>
    <property type="match status" value="1"/>
</dbReference>
<evidence type="ECO:0000256" key="4">
    <source>
        <dbReference type="ARBA" id="ARBA00023004"/>
    </source>
</evidence>
<evidence type="ECO:0000313" key="8">
    <source>
        <dbReference type="EMBL" id="TDT88683.1"/>
    </source>
</evidence>
<dbReference type="AlphaFoldDB" id="A0A126QPT5"/>
<dbReference type="InterPro" id="IPR028261">
    <property type="entry name" value="DPD_II"/>
</dbReference>
<dbReference type="RefSeq" id="WP_066805054.1">
    <property type="nucleotide sequence ID" value="NZ_CP014206.1"/>
</dbReference>
<sequence>MEQAELRHWENKCIQEESARCVAACPLHVDARECCRLLAAGQVDKAWAVLAKTMPLPGVLARACDEPCKSACVRGDRGGPIEMGALERFLADNAKAVNPPRPLPSNRKSVAVLGGGLAGLCAAWEMGRRGFSVTLYCSAPSISFSLPEGVLEKELESLTKLGVTLVTGQEPTADLLEAQLEERDAVFVDGDAVSLGLMAFGEPDELTLGTARHGLFACTPGTESPVFRAAAGRRAANSVLRFTQGVSMVTSRELEGPYPTRLFTSLEGIEPTPPVPAKGGYDAAKAREEAARCLQCECMECVKGCVYLKHYKHYPKVYVRRIYNNESIVKGTRQANRMINSCMLCGLCETVCPEDFSMAEVCLDARRFMIGKGTMPPSAHEFALRDMAFADGDRCALARHAPGTSASDYVFFPGCQLAATSPDGVERAYADLRARLGNVGLMLRCCGAPAQWSGREALFGESLAELKADWEGLGSPHIIAACPSCMKLLREAMPQAEIVSHWSILSALGLPESAEAGGTLAVNDPCAAREDGSLRADVRSLLGQLGVSVVEPRYTGGLTQCCGYGGLLAEVDPDLAEAAARARTEGVDEDYVTYCAMCREMIARTGRRAVHLYDLLYPSEGMGGARPVTGHSARRENRVRLRETLLRGLWGEESGVRAEDWESVAVEFSEQGAAAMESRRILKSDVQKVLLQAERSGRHLVHAETGRFLASFRPVVVTYWVEYEKRDGSHLVHNAWSHRMHIKGGQP</sequence>
<dbReference type="SUPFAM" id="SSF51905">
    <property type="entry name" value="FAD/NAD(P)-binding domain"/>
    <property type="match status" value="1"/>
</dbReference>
<proteinExistence type="predicted"/>
<dbReference type="GO" id="GO:0005886">
    <property type="term" value="C:plasma membrane"/>
    <property type="evidence" value="ECO:0007669"/>
    <property type="project" value="TreeGrafter"/>
</dbReference>
<dbReference type="Pfam" id="PF14691">
    <property type="entry name" value="Fer4_20"/>
    <property type="match status" value="1"/>
</dbReference>
<evidence type="ECO:0000256" key="1">
    <source>
        <dbReference type="ARBA" id="ARBA00022485"/>
    </source>
</evidence>
<evidence type="ECO:0000256" key="3">
    <source>
        <dbReference type="ARBA" id="ARBA00023002"/>
    </source>
</evidence>
<dbReference type="Pfam" id="PF13450">
    <property type="entry name" value="NAD_binding_8"/>
    <property type="match status" value="1"/>
</dbReference>
<dbReference type="Gene3D" id="1.10.1060.10">
    <property type="entry name" value="Alpha-helical ferredoxin"/>
    <property type="match status" value="2"/>
</dbReference>
<dbReference type="EMBL" id="SOBK01000005">
    <property type="protein sequence ID" value="TDT88683.1"/>
    <property type="molecule type" value="Genomic_DNA"/>
</dbReference>
<dbReference type="GO" id="GO:0051539">
    <property type="term" value="F:4 iron, 4 sulfur cluster binding"/>
    <property type="evidence" value="ECO:0007669"/>
    <property type="project" value="UniProtKB-KW"/>
</dbReference>
<dbReference type="NCBIfam" id="NF045663">
    <property type="entry name" value="diclust_near_Sec"/>
    <property type="match status" value="1"/>
</dbReference>
<dbReference type="InterPro" id="IPR009051">
    <property type="entry name" value="Helical_ferredxn"/>
</dbReference>
<evidence type="ECO:0000256" key="2">
    <source>
        <dbReference type="ARBA" id="ARBA00022723"/>
    </source>
</evidence>
<dbReference type="OrthoDB" id="9803192at2"/>
<name>A0A126QPT5_9BACT</name>
<organism evidence="8 10">
    <name type="scientific">Pseudodesulfovibrio indicus</name>
    <dbReference type="NCBI Taxonomy" id="1716143"/>
    <lineage>
        <taxon>Bacteria</taxon>
        <taxon>Pseudomonadati</taxon>
        <taxon>Thermodesulfobacteriota</taxon>
        <taxon>Desulfovibrionia</taxon>
        <taxon>Desulfovibrionales</taxon>
        <taxon>Desulfovibrionaceae</taxon>
    </lineage>
</organism>
<reference evidence="8 10" key="2">
    <citation type="submission" date="2019-03" db="EMBL/GenBank/DDBJ databases">
        <title>Genomic Encyclopedia of Type Strains, Phase IV (KMG-IV): sequencing the most valuable type-strain genomes for metagenomic binning, comparative biology and taxonomic classification.</title>
        <authorList>
            <person name="Goeker M."/>
        </authorList>
    </citation>
    <scope>NUCLEOTIDE SEQUENCE [LARGE SCALE GENOMIC DNA]</scope>
    <source>
        <strain evidence="8 10">DSM 101483</strain>
    </source>
</reference>
<dbReference type="SUPFAM" id="SSF46548">
    <property type="entry name" value="alpha-helical ferredoxin"/>
    <property type="match status" value="2"/>
</dbReference>
<dbReference type="Proteomes" id="UP000055611">
    <property type="component" value="Chromosome"/>
</dbReference>
<keyword evidence="9" id="KW-1185">Reference proteome</keyword>
<dbReference type="InterPro" id="IPR004017">
    <property type="entry name" value="Cys_rich_dom"/>
</dbReference>
<evidence type="ECO:0000313" key="7">
    <source>
        <dbReference type="EMBL" id="AMK12083.1"/>
    </source>
</evidence>
<dbReference type="Pfam" id="PF02754">
    <property type="entry name" value="CCG"/>
    <property type="match status" value="2"/>
</dbReference>
<accession>A0A126QPT5</accession>
<keyword evidence="3" id="KW-0560">Oxidoreductase</keyword>
<dbReference type="Proteomes" id="UP000295506">
    <property type="component" value="Unassembled WGS sequence"/>
</dbReference>
<evidence type="ECO:0000313" key="9">
    <source>
        <dbReference type="Proteomes" id="UP000055611"/>
    </source>
</evidence>